<evidence type="ECO:0000313" key="2">
    <source>
        <dbReference type="EMBL" id="KAJ1692820.1"/>
    </source>
</evidence>
<evidence type="ECO:0000256" key="1">
    <source>
        <dbReference type="SAM" id="Phobius"/>
    </source>
</evidence>
<keyword evidence="1" id="KW-1133">Transmembrane helix</keyword>
<feature type="transmembrane region" description="Helical" evidence="1">
    <location>
        <begin position="157"/>
        <end position="181"/>
    </location>
</feature>
<organism evidence="2 3">
    <name type="scientific">Rhynchospora breviuscula</name>
    <dbReference type="NCBI Taxonomy" id="2022672"/>
    <lineage>
        <taxon>Eukaryota</taxon>
        <taxon>Viridiplantae</taxon>
        <taxon>Streptophyta</taxon>
        <taxon>Embryophyta</taxon>
        <taxon>Tracheophyta</taxon>
        <taxon>Spermatophyta</taxon>
        <taxon>Magnoliopsida</taxon>
        <taxon>Liliopsida</taxon>
        <taxon>Poales</taxon>
        <taxon>Cyperaceae</taxon>
        <taxon>Cyperoideae</taxon>
        <taxon>Rhynchosporeae</taxon>
        <taxon>Rhynchospora</taxon>
    </lineage>
</organism>
<name>A0A9Q0HP69_9POAL</name>
<dbReference type="AlphaFoldDB" id="A0A9Q0HP69"/>
<keyword evidence="1" id="KW-0472">Membrane</keyword>
<proteinExistence type="predicted"/>
<dbReference type="InterPro" id="IPR021924">
    <property type="entry name" value="DUF3537"/>
</dbReference>
<feature type="transmembrane region" description="Helical" evidence="1">
    <location>
        <begin position="428"/>
        <end position="446"/>
    </location>
</feature>
<evidence type="ECO:0000313" key="3">
    <source>
        <dbReference type="Proteomes" id="UP001151287"/>
    </source>
</evidence>
<sequence>METNAASASDTEHGGDHQTARVPLLLCRAYARCKSTMNDELKSFRVCLKCCLLDHSSLYSVVLSFSAFFLFTFIVPLATSLSIITNTTPSSGVSFYRLAQLPTSGLATIAFIIFTAFIRRHGGLRRLLFLDDGMQRDTSLVRRRYALEINRTFRRHLALILLPSFSLELAHKIILFSSVHVRMPFFTDALHNINYDVSWRVVVFLLVLASWIYRTTVFLLVCVLFRLTCELQILRFEGLYEMFKVDRSEVEWAEVIFQEHGRIKMQLLETSHRYRAFLIACMVTITVSQLGTLILVLSSKAPKDFCNTGDLLVCSVVQLSGFVMCLFGAARITHRAQRVVSIASKWHIRMSCLSKCKHVGDSTEEDGYTSDYDHPAYQPAQHGSKASNNMKLSSMEETAASSIRQALVTYLHYNSGGITIFGFALDRGLLHTLFAFEMTLVLWILSKVVVLS</sequence>
<comment type="caution">
    <text evidence="2">The sequence shown here is derived from an EMBL/GenBank/DDBJ whole genome shotgun (WGS) entry which is preliminary data.</text>
</comment>
<feature type="transmembrane region" description="Helical" evidence="1">
    <location>
        <begin position="309"/>
        <end position="329"/>
    </location>
</feature>
<dbReference type="Pfam" id="PF12056">
    <property type="entry name" value="DUF3537"/>
    <property type="match status" value="1"/>
</dbReference>
<feature type="transmembrane region" description="Helical" evidence="1">
    <location>
        <begin position="58"/>
        <end position="78"/>
    </location>
</feature>
<protein>
    <submittedName>
        <fullName evidence="2">Uncharacterized protein</fullName>
    </submittedName>
</protein>
<reference evidence="2" key="1">
    <citation type="journal article" date="2022" name="Cell">
        <title>Repeat-based holocentromeres influence genome architecture and karyotype evolution.</title>
        <authorList>
            <person name="Hofstatter P.G."/>
            <person name="Thangavel G."/>
            <person name="Lux T."/>
            <person name="Neumann P."/>
            <person name="Vondrak T."/>
            <person name="Novak P."/>
            <person name="Zhang M."/>
            <person name="Costa L."/>
            <person name="Castellani M."/>
            <person name="Scott A."/>
            <person name="Toegelov H."/>
            <person name="Fuchs J."/>
            <person name="Mata-Sucre Y."/>
            <person name="Dias Y."/>
            <person name="Vanzela A.L.L."/>
            <person name="Huettel B."/>
            <person name="Almeida C.C.S."/>
            <person name="Simkova H."/>
            <person name="Souza G."/>
            <person name="Pedrosa-Harand A."/>
            <person name="Macas J."/>
            <person name="Mayer K.F.X."/>
            <person name="Houben A."/>
            <person name="Marques A."/>
        </authorList>
    </citation>
    <scope>NUCLEOTIDE SEQUENCE</scope>
    <source>
        <strain evidence="2">RhyBre1mFocal</strain>
    </source>
</reference>
<accession>A0A9Q0HP69</accession>
<keyword evidence="3" id="KW-1185">Reference proteome</keyword>
<feature type="transmembrane region" description="Helical" evidence="1">
    <location>
        <begin position="98"/>
        <end position="118"/>
    </location>
</feature>
<dbReference type="OrthoDB" id="1895543at2759"/>
<keyword evidence="1" id="KW-0812">Transmembrane</keyword>
<feature type="transmembrane region" description="Helical" evidence="1">
    <location>
        <begin position="201"/>
        <end position="225"/>
    </location>
</feature>
<dbReference type="Proteomes" id="UP001151287">
    <property type="component" value="Unassembled WGS sequence"/>
</dbReference>
<feature type="transmembrane region" description="Helical" evidence="1">
    <location>
        <begin position="274"/>
        <end position="297"/>
    </location>
</feature>
<dbReference type="PANTHER" id="PTHR31963">
    <property type="entry name" value="RAS GUANINE NUCLEOTIDE EXCHANGE FACTOR K"/>
    <property type="match status" value="1"/>
</dbReference>
<dbReference type="EMBL" id="JAMQYH010000003">
    <property type="protein sequence ID" value="KAJ1692820.1"/>
    <property type="molecule type" value="Genomic_DNA"/>
</dbReference>
<gene>
    <name evidence="2" type="ORF">LUZ63_009518</name>
</gene>
<dbReference type="PANTHER" id="PTHR31963:SF4">
    <property type="entry name" value="GUSTATORY RECEPTOR"/>
    <property type="match status" value="1"/>
</dbReference>